<feature type="region of interest" description="Disordered" evidence="2">
    <location>
        <begin position="455"/>
        <end position="479"/>
    </location>
</feature>
<feature type="compositionally biased region" description="Basic residues" evidence="2">
    <location>
        <begin position="234"/>
        <end position="252"/>
    </location>
</feature>
<sequence>MSIATKRAERQQMRQRGAANRKVKDVDFGFSFDTPQLPSTQPARVSPRITPTFQRVEIPLPRALTPSNKLSRPSTPLSRRSSTRQKSDTPNRRAPGSSRNSIPSLPSVYDFPPDVEPEQRSPKRRRIAPFETIDEEGPSNSNSPYGKFRRTETITQSIEEIVSGRQQEQTLHTAVSAAEQPSVDSVLPPGEPTSAISSGVAPGQSLQKVVSVGKGDGLEKGDDSQKRHAQDTPRKRKKRKSVRLLRRKRVQAHSKDSQHQEEVENAEPVEPLGDQEQLSATQEKPKKSIRRRPSPSKARATDLDGEAETRHLQGEEKENEALSGSESQDAGNARQYSEDTEENADAQVKETERERTKTKQAQRSKSAGQKKKGNGRAKRPQVEGPALAQHGDEELESAQSEQQETTQHAEPKRNRKGRKRASRATEDASDDERTTNTIPVTVHRLANISALETVPFGDSDLSDNEHTAPNKASSGHKYLSRSGINGADVLSQLCGETLDKTVSTIQANIEQEQNVGRVKEWKHKCRVVQEFGSELETALFDISELLESNFSLAARLKGEKKAVLQLRHRLMSLRNEREEVALRIDDVRRKHVDDESERMEHDSLNNSLHDLQLALDRSHKRKDSADDDLFTGLEFLLRTVAQDVSSTAPDSRGGLLNQVKQFNSQLEKTALLLEETR</sequence>
<organism evidence="4 5">
    <name type="scientific">Emydomyces testavorans</name>
    <dbReference type="NCBI Taxonomy" id="2070801"/>
    <lineage>
        <taxon>Eukaryota</taxon>
        <taxon>Fungi</taxon>
        <taxon>Dikarya</taxon>
        <taxon>Ascomycota</taxon>
        <taxon>Pezizomycotina</taxon>
        <taxon>Eurotiomycetes</taxon>
        <taxon>Eurotiomycetidae</taxon>
        <taxon>Onygenales</taxon>
        <taxon>Nannizziopsiaceae</taxon>
        <taxon>Emydomyces</taxon>
    </lineage>
</organism>
<accession>A0AAF0IMC4</accession>
<feature type="compositionally biased region" description="Low complexity" evidence="2">
    <location>
        <begin position="397"/>
        <end position="406"/>
    </location>
</feature>
<reference evidence="4" key="1">
    <citation type="submission" date="2023-03" db="EMBL/GenBank/DDBJ databases">
        <title>Emydomyces testavorans Genome Sequence.</title>
        <authorList>
            <person name="Hoyer L."/>
        </authorList>
    </citation>
    <scope>NUCLEOTIDE SEQUENCE</scope>
    <source>
        <strain evidence="4">16-2883</strain>
    </source>
</reference>
<gene>
    <name evidence="4" type="ORF">PRK78_005133</name>
</gene>
<evidence type="ECO:0000313" key="4">
    <source>
        <dbReference type="EMBL" id="WEW59654.1"/>
    </source>
</evidence>
<feature type="compositionally biased region" description="Low complexity" evidence="2">
    <location>
        <begin position="70"/>
        <end position="80"/>
    </location>
</feature>
<proteinExistence type="predicted"/>
<feature type="compositionally biased region" description="Basic residues" evidence="2">
    <location>
        <begin position="413"/>
        <end position="422"/>
    </location>
</feature>
<evidence type="ECO:0000313" key="5">
    <source>
        <dbReference type="Proteomes" id="UP001219355"/>
    </source>
</evidence>
<feature type="compositionally biased region" description="Polar residues" evidence="2">
    <location>
        <begin position="33"/>
        <end position="53"/>
    </location>
</feature>
<keyword evidence="5" id="KW-1185">Reference proteome</keyword>
<feature type="compositionally biased region" description="Basic and acidic residues" evidence="2">
    <location>
        <begin position="1"/>
        <end position="12"/>
    </location>
</feature>
<feature type="region of interest" description="Disordered" evidence="2">
    <location>
        <begin position="1"/>
        <end position="438"/>
    </location>
</feature>
<feature type="compositionally biased region" description="Basic and acidic residues" evidence="2">
    <location>
        <begin position="347"/>
        <end position="357"/>
    </location>
</feature>
<dbReference type="Proteomes" id="UP001219355">
    <property type="component" value="Chromosome 3"/>
</dbReference>
<feature type="compositionally biased region" description="Basic residues" evidence="2">
    <location>
        <begin position="358"/>
        <end position="379"/>
    </location>
</feature>
<feature type="compositionally biased region" description="Basic and acidic residues" evidence="2">
    <location>
        <begin position="299"/>
        <end position="320"/>
    </location>
</feature>
<feature type="coiled-coil region" evidence="1">
    <location>
        <begin position="556"/>
        <end position="590"/>
    </location>
</feature>
<dbReference type="Pfam" id="PF20994">
    <property type="entry name" value="CENPU"/>
    <property type="match status" value="1"/>
</dbReference>
<name>A0AAF0IMC4_9EURO</name>
<keyword evidence="1" id="KW-0175">Coiled coil</keyword>
<dbReference type="AlphaFoldDB" id="A0AAF0IMC4"/>
<evidence type="ECO:0000256" key="1">
    <source>
        <dbReference type="SAM" id="Coils"/>
    </source>
</evidence>
<protein>
    <recommendedName>
        <fullName evidence="3">Inner kinetochore subunit AME1 domain-containing protein</fullName>
    </recommendedName>
</protein>
<feature type="compositionally biased region" description="Basic and acidic residues" evidence="2">
    <location>
        <begin position="253"/>
        <end position="262"/>
    </location>
</feature>
<dbReference type="EMBL" id="CP120629">
    <property type="protein sequence ID" value="WEW59654.1"/>
    <property type="molecule type" value="Genomic_DNA"/>
</dbReference>
<feature type="compositionally biased region" description="Basic and acidic residues" evidence="2">
    <location>
        <begin position="216"/>
        <end position="233"/>
    </location>
</feature>
<feature type="domain" description="Inner kinetochore subunit AME1" evidence="3">
    <location>
        <begin position="473"/>
        <end position="668"/>
    </location>
</feature>
<feature type="compositionally biased region" description="Basic and acidic residues" evidence="2">
    <location>
        <begin position="423"/>
        <end position="434"/>
    </location>
</feature>
<dbReference type="InterPro" id="IPR048743">
    <property type="entry name" value="AME1"/>
</dbReference>
<evidence type="ECO:0000256" key="2">
    <source>
        <dbReference type="SAM" id="MobiDB-lite"/>
    </source>
</evidence>
<evidence type="ECO:0000259" key="3">
    <source>
        <dbReference type="Pfam" id="PF20994"/>
    </source>
</evidence>
<feature type="compositionally biased region" description="Polar residues" evidence="2">
    <location>
        <begin position="153"/>
        <end position="173"/>
    </location>
</feature>